<name>A0ABR5MLP1_9BACI</name>
<dbReference type="InterPro" id="IPR036779">
    <property type="entry name" value="LysM_dom_sf"/>
</dbReference>
<protein>
    <recommendedName>
        <fullName evidence="2">LysM domain-containing protein</fullName>
    </recommendedName>
</protein>
<dbReference type="EMBL" id="LGTK01000009">
    <property type="protein sequence ID" value="KPH77102.1"/>
    <property type="molecule type" value="Genomic_DNA"/>
</dbReference>
<organism evidence="3 4">
    <name type="scientific">Oceanobacillus caeni</name>
    <dbReference type="NCBI Taxonomy" id="405946"/>
    <lineage>
        <taxon>Bacteria</taxon>
        <taxon>Bacillati</taxon>
        <taxon>Bacillota</taxon>
        <taxon>Bacilli</taxon>
        <taxon>Bacillales</taxon>
        <taxon>Bacillaceae</taxon>
        <taxon>Oceanobacillus</taxon>
    </lineage>
</organism>
<accession>A0ABR5MLP1</accession>
<dbReference type="PROSITE" id="PS51782">
    <property type="entry name" value="LYSM"/>
    <property type="match status" value="1"/>
</dbReference>
<dbReference type="Pfam" id="PF01476">
    <property type="entry name" value="LysM"/>
    <property type="match status" value="1"/>
</dbReference>
<dbReference type="NCBIfam" id="TIGR02899">
    <property type="entry name" value="spore_safA"/>
    <property type="match status" value="1"/>
</dbReference>
<comment type="caution">
    <text evidence="3">The sequence shown here is derived from an EMBL/GenBank/DDBJ whole genome shotgun (WGS) entry which is preliminary data.</text>
</comment>
<dbReference type="Gene3D" id="3.10.350.10">
    <property type="entry name" value="LysM domain"/>
    <property type="match status" value="1"/>
</dbReference>
<feature type="domain" description="LysM" evidence="2">
    <location>
        <begin position="9"/>
        <end position="54"/>
    </location>
</feature>
<sequence>MKGVWSVLKIHIVQKGDTLWELSKKYGVDFEELKQVNSQLASPDMIMPGMKIKIPSATKAVKKETKKETFVKEKPKEKPKETQKPFKEMSPKPMPVIHEDEKEKKEYVKPVMPIQPQLPMQPFTQMPIIDQDFEFNFNQIAKPKQEVKQEVKKEKVKKRGKRS</sequence>
<evidence type="ECO:0000313" key="4">
    <source>
        <dbReference type="Proteomes" id="UP000037854"/>
    </source>
</evidence>
<reference evidence="3 4" key="1">
    <citation type="submission" date="2015-07" db="EMBL/GenBank/DDBJ databases">
        <title>High-quality draft genome sequence of Oceanobacillus caeni HM6, a bacillus isolated from a human feces.</title>
        <authorList>
            <person name="Kumar J."/>
            <person name="Verma M.K."/>
            <person name="Pandey R."/>
            <person name="Bhambi M."/>
            <person name="Chauhan N."/>
        </authorList>
    </citation>
    <scope>NUCLEOTIDE SEQUENCE [LARGE SCALE GENOMIC DNA]</scope>
    <source>
        <strain evidence="3 4">HM6</strain>
    </source>
</reference>
<gene>
    <name evidence="3" type="ORF">AFL42_04265</name>
</gene>
<dbReference type="CDD" id="cd00118">
    <property type="entry name" value="LysM"/>
    <property type="match status" value="1"/>
</dbReference>
<dbReference type="Proteomes" id="UP000037854">
    <property type="component" value="Unassembled WGS sequence"/>
</dbReference>
<feature type="compositionally biased region" description="Basic and acidic residues" evidence="1">
    <location>
        <begin position="64"/>
        <end position="90"/>
    </location>
</feature>
<dbReference type="SUPFAM" id="SSF54106">
    <property type="entry name" value="LysM domain"/>
    <property type="match status" value="1"/>
</dbReference>
<evidence type="ECO:0000313" key="3">
    <source>
        <dbReference type="EMBL" id="KPH77102.1"/>
    </source>
</evidence>
<keyword evidence="4" id="KW-1185">Reference proteome</keyword>
<evidence type="ECO:0000259" key="2">
    <source>
        <dbReference type="PROSITE" id="PS51782"/>
    </source>
</evidence>
<dbReference type="InterPro" id="IPR014248">
    <property type="entry name" value="Spore_coat_assembly_SafA"/>
</dbReference>
<dbReference type="SMART" id="SM00257">
    <property type="entry name" value="LysM"/>
    <property type="match status" value="1"/>
</dbReference>
<proteinExistence type="predicted"/>
<evidence type="ECO:0000256" key="1">
    <source>
        <dbReference type="SAM" id="MobiDB-lite"/>
    </source>
</evidence>
<dbReference type="InterPro" id="IPR018392">
    <property type="entry name" value="LysM"/>
</dbReference>
<feature type="region of interest" description="Disordered" evidence="1">
    <location>
        <begin position="64"/>
        <end position="96"/>
    </location>
</feature>